<dbReference type="Pfam" id="PF01381">
    <property type="entry name" value="HTH_3"/>
    <property type="match status" value="1"/>
</dbReference>
<evidence type="ECO:0000313" key="5">
    <source>
        <dbReference type="Proteomes" id="UP001272242"/>
    </source>
</evidence>
<dbReference type="Gene3D" id="2.60.120.10">
    <property type="entry name" value="Jelly Rolls"/>
    <property type="match status" value="1"/>
</dbReference>
<dbReference type="SUPFAM" id="SSF47413">
    <property type="entry name" value="lambda repressor-like DNA-binding domains"/>
    <property type="match status" value="1"/>
</dbReference>
<dbReference type="Gene3D" id="1.10.260.40">
    <property type="entry name" value="lambda repressor-like DNA-binding domains"/>
    <property type="match status" value="1"/>
</dbReference>
<dbReference type="PANTHER" id="PTHR46797:SF10">
    <property type="entry name" value="BLR1115 PROTEIN"/>
    <property type="match status" value="1"/>
</dbReference>
<accession>A0ABU5EWE2</accession>
<feature type="region of interest" description="Disordered" evidence="2">
    <location>
        <begin position="78"/>
        <end position="106"/>
    </location>
</feature>
<dbReference type="CDD" id="cd02209">
    <property type="entry name" value="cupin_XRE_C"/>
    <property type="match status" value="1"/>
</dbReference>
<dbReference type="InterPro" id="IPR001387">
    <property type="entry name" value="Cro/C1-type_HTH"/>
</dbReference>
<name>A0ABU5EWE2_9BACT</name>
<dbReference type="InterPro" id="IPR050807">
    <property type="entry name" value="TransReg_Diox_bact_type"/>
</dbReference>
<feature type="compositionally biased region" description="Polar residues" evidence="2">
    <location>
        <begin position="88"/>
        <end position="106"/>
    </location>
</feature>
<sequence>MLENSLSVNARIATRVREMRAAAGLSLDALASTCGVSRSMISLIERGESSPTAVVLEKLATGLGVMLADLFSPPAATPNPVARRAEQPSWTDPGSGYTRRNVSSSGTSNPIQIVEVHFPPGATVAFETGPREARVYQQIWLLEGAMEVALGAGRHQLSAGDCLAMQLDRPTVFHNPTREPARYAVVIASIPLSLR</sequence>
<dbReference type="InterPro" id="IPR011051">
    <property type="entry name" value="RmlC_Cupin_sf"/>
</dbReference>
<dbReference type="RefSeq" id="WP_320685674.1">
    <property type="nucleotide sequence ID" value="NZ_JAXBLV010000056.1"/>
</dbReference>
<dbReference type="Proteomes" id="UP001272242">
    <property type="component" value="Unassembled WGS sequence"/>
</dbReference>
<protein>
    <submittedName>
        <fullName evidence="4">XRE family transcriptional regulator</fullName>
    </submittedName>
</protein>
<dbReference type="InterPro" id="IPR010982">
    <property type="entry name" value="Lambda_DNA-bd_dom_sf"/>
</dbReference>
<comment type="caution">
    <text evidence="4">The sequence shown here is derived from an EMBL/GenBank/DDBJ whole genome shotgun (WGS) entry which is preliminary data.</text>
</comment>
<keyword evidence="1" id="KW-0238">DNA-binding</keyword>
<evidence type="ECO:0000259" key="3">
    <source>
        <dbReference type="PROSITE" id="PS50943"/>
    </source>
</evidence>
<dbReference type="SUPFAM" id="SSF51182">
    <property type="entry name" value="RmlC-like cupins"/>
    <property type="match status" value="1"/>
</dbReference>
<dbReference type="CDD" id="cd00093">
    <property type="entry name" value="HTH_XRE"/>
    <property type="match status" value="1"/>
</dbReference>
<dbReference type="EMBL" id="JAXBLV010000056">
    <property type="protein sequence ID" value="MDY3558795.1"/>
    <property type="molecule type" value="Genomic_DNA"/>
</dbReference>
<keyword evidence="5" id="KW-1185">Reference proteome</keyword>
<reference evidence="5" key="1">
    <citation type="journal article" date="2023" name="Mar. Drugs">
        <title>Gemmata algarum, a Novel Planctomycete Isolated from an Algal Mat, Displays Antimicrobial Activity.</title>
        <authorList>
            <person name="Kumar G."/>
            <person name="Kallscheuer N."/>
            <person name="Kashif M."/>
            <person name="Ahamad S."/>
            <person name="Jagadeeshwari U."/>
            <person name="Pannikurungottu S."/>
            <person name="Haufschild T."/>
            <person name="Kabuu M."/>
            <person name="Sasikala C."/>
            <person name="Jogler C."/>
            <person name="Ramana C."/>
        </authorList>
    </citation>
    <scope>NUCLEOTIDE SEQUENCE [LARGE SCALE GENOMIC DNA]</scope>
    <source>
        <strain evidence="5">JC673</strain>
    </source>
</reference>
<gene>
    <name evidence="4" type="ORF">R5W23_005952</name>
</gene>
<evidence type="ECO:0000256" key="2">
    <source>
        <dbReference type="SAM" id="MobiDB-lite"/>
    </source>
</evidence>
<dbReference type="SMART" id="SM00530">
    <property type="entry name" value="HTH_XRE"/>
    <property type="match status" value="1"/>
</dbReference>
<dbReference type="PROSITE" id="PS50943">
    <property type="entry name" value="HTH_CROC1"/>
    <property type="match status" value="1"/>
</dbReference>
<dbReference type="PANTHER" id="PTHR46797">
    <property type="entry name" value="HTH-TYPE TRANSCRIPTIONAL REGULATOR"/>
    <property type="match status" value="1"/>
</dbReference>
<dbReference type="InterPro" id="IPR014710">
    <property type="entry name" value="RmlC-like_jellyroll"/>
</dbReference>
<proteinExistence type="predicted"/>
<evidence type="ECO:0000256" key="1">
    <source>
        <dbReference type="ARBA" id="ARBA00023125"/>
    </source>
</evidence>
<feature type="domain" description="HTH cro/C1-type" evidence="3">
    <location>
        <begin position="16"/>
        <end position="70"/>
    </location>
</feature>
<evidence type="ECO:0000313" key="4">
    <source>
        <dbReference type="EMBL" id="MDY3558795.1"/>
    </source>
</evidence>
<organism evidence="4 5">
    <name type="scientific">Gemmata algarum</name>
    <dbReference type="NCBI Taxonomy" id="2975278"/>
    <lineage>
        <taxon>Bacteria</taxon>
        <taxon>Pseudomonadati</taxon>
        <taxon>Planctomycetota</taxon>
        <taxon>Planctomycetia</taxon>
        <taxon>Gemmatales</taxon>
        <taxon>Gemmataceae</taxon>
        <taxon>Gemmata</taxon>
    </lineage>
</organism>